<name>A0A485KWQ0_9STRA</name>
<feature type="domain" description="Helicase C-terminal" evidence="15">
    <location>
        <begin position="277"/>
        <end position="439"/>
    </location>
</feature>
<evidence type="ECO:0000256" key="8">
    <source>
        <dbReference type="ARBA" id="ARBA00022806"/>
    </source>
</evidence>
<dbReference type="InterPro" id="IPR011545">
    <property type="entry name" value="DEAD/DEAH_box_helicase_dom"/>
</dbReference>
<keyword evidence="5" id="KW-0698">rRNA processing</keyword>
<evidence type="ECO:0000259" key="15">
    <source>
        <dbReference type="PROSITE" id="PS51194"/>
    </source>
</evidence>
<dbReference type="InterPro" id="IPR000629">
    <property type="entry name" value="RNA-helicase_DEAD-box_CS"/>
</dbReference>
<evidence type="ECO:0000313" key="19">
    <source>
        <dbReference type="Proteomes" id="UP000332933"/>
    </source>
</evidence>
<evidence type="ECO:0000256" key="6">
    <source>
        <dbReference type="ARBA" id="ARBA00022741"/>
    </source>
</evidence>
<feature type="domain" description="Helicase ATP-binding" evidence="14">
    <location>
        <begin position="75"/>
        <end position="266"/>
    </location>
</feature>
<dbReference type="InterPro" id="IPR001650">
    <property type="entry name" value="Helicase_C-like"/>
</dbReference>
<keyword evidence="10" id="KW-0539">Nucleus</keyword>
<feature type="region of interest" description="Disordered" evidence="13">
    <location>
        <begin position="1004"/>
        <end position="1034"/>
    </location>
</feature>
<protein>
    <recommendedName>
        <fullName evidence="3">RNA helicase</fullName>
        <ecNumber evidence="3">3.6.4.13</ecNumber>
    </recommendedName>
</protein>
<dbReference type="Gene3D" id="3.40.50.300">
    <property type="entry name" value="P-loop containing nucleotide triphosphate hydrolases"/>
    <property type="match status" value="2"/>
</dbReference>
<organism evidence="18 19">
    <name type="scientific">Aphanomyces stellatus</name>
    <dbReference type="NCBI Taxonomy" id="120398"/>
    <lineage>
        <taxon>Eukaryota</taxon>
        <taxon>Sar</taxon>
        <taxon>Stramenopiles</taxon>
        <taxon>Oomycota</taxon>
        <taxon>Saprolegniomycetes</taxon>
        <taxon>Saprolegniales</taxon>
        <taxon>Verrucalvaceae</taxon>
        <taxon>Aphanomyces</taxon>
    </lineage>
</organism>
<keyword evidence="7" id="KW-0378">Hydrolase</keyword>
<evidence type="ECO:0000256" key="12">
    <source>
        <dbReference type="PROSITE-ProRule" id="PRU00552"/>
    </source>
</evidence>
<dbReference type="SMART" id="SM00490">
    <property type="entry name" value="HELICc"/>
    <property type="match status" value="1"/>
</dbReference>
<evidence type="ECO:0000256" key="1">
    <source>
        <dbReference type="ARBA" id="ARBA00004604"/>
    </source>
</evidence>
<dbReference type="PROSITE" id="PS51194">
    <property type="entry name" value="HELICASE_CTER"/>
    <property type="match status" value="1"/>
</dbReference>
<dbReference type="InterPro" id="IPR044742">
    <property type="entry name" value="DEAD/DEAH_RhlB"/>
</dbReference>
<dbReference type="EMBL" id="VJMH01005388">
    <property type="protein sequence ID" value="KAF0696526.1"/>
    <property type="molecule type" value="Genomic_DNA"/>
</dbReference>
<keyword evidence="19" id="KW-1185">Reference proteome</keyword>
<feature type="short sequence motif" description="Q motif" evidence="12">
    <location>
        <begin position="44"/>
        <end position="72"/>
    </location>
</feature>
<feature type="region of interest" description="Disordered" evidence="13">
    <location>
        <begin position="443"/>
        <end position="484"/>
    </location>
</feature>
<dbReference type="PROSITE" id="PS51195">
    <property type="entry name" value="Q_MOTIF"/>
    <property type="match status" value="1"/>
</dbReference>
<dbReference type="GO" id="GO:0016787">
    <property type="term" value="F:hydrolase activity"/>
    <property type="evidence" value="ECO:0007669"/>
    <property type="project" value="UniProtKB-KW"/>
</dbReference>
<evidence type="ECO:0000256" key="13">
    <source>
        <dbReference type="SAM" id="MobiDB-lite"/>
    </source>
</evidence>
<evidence type="ECO:0000256" key="10">
    <source>
        <dbReference type="ARBA" id="ARBA00023242"/>
    </source>
</evidence>
<evidence type="ECO:0000256" key="3">
    <source>
        <dbReference type="ARBA" id="ARBA00012552"/>
    </source>
</evidence>
<dbReference type="GO" id="GO:0005524">
    <property type="term" value="F:ATP binding"/>
    <property type="evidence" value="ECO:0007669"/>
    <property type="project" value="UniProtKB-KW"/>
</dbReference>
<keyword evidence="6" id="KW-0547">Nucleotide-binding</keyword>
<reference evidence="17" key="2">
    <citation type="submission" date="2019-06" db="EMBL/GenBank/DDBJ databases">
        <title>Genomics analysis of Aphanomyces spp. identifies a new class of oomycete effector associated with host adaptation.</title>
        <authorList>
            <person name="Gaulin E."/>
        </authorList>
    </citation>
    <scope>NUCLEOTIDE SEQUENCE</scope>
    <source>
        <strain evidence="17">CBS 578.67</strain>
    </source>
</reference>
<dbReference type="PANTHER" id="PTHR47958">
    <property type="entry name" value="ATP-DEPENDENT RNA HELICASE DBP3"/>
    <property type="match status" value="1"/>
</dbReference>
<dbReference type="InterPro" id="IPR014014">
    <property type="entry name" value="RNA_helicase_DEAD_Q_motif"/>
</dbReference>
<accession>A0A485KWQ0</accession>
<dbReference type="GO" id="GO:0003724">
    <property type="term" value="F:RNA helicase activity"/>
    <property type="evidence" value="ECO:0007669"/>
    <property type="project" value="UniProtKB-EC"/>
</dbReference>
<dbReference type="Pfam" id="PF00270">
    <property type="entry name" value="DEAD"/>
    <property type="match status" value="1"/>
</dbReference>
<dbReference type="EMBL" id="CAADRA010005409">
    <property type="protein sequence ID" value="VFT89569.1"/>
    <property type="molecule type" value="Genomic_DNA"/>
</dbReference>
<keyword evidence="9" id="KW-0067">ATP-binding</keyword>
<evidence type="ECO:0000256" key="5">
    <source>
        <dbReference type="ARBA" id="ARBA00022552"/>
    </source>
</evidence>
<evidence type="ECO:0000256" key="4">
    <source>
        <dbReference type="ARBA" id="ARBA00022517"/>
    </source>
</evidence>
<reference evidence="18 19" key="1">
    <citation type="submission" date="2019-03" db="EMBL/GenBank/DDBJ databases">
        <authorList>
            <person name="Gaulin E."/>
            <person name="Dumas B."/>
        </authorList>
    </citation>
    <scope>NUCLEOTIDE SEQUENCE [LARGE SCALE GENOMIC DNA]</scope>
    <source>
        <strain evidence="18">CBS 568.67</strain>
    </source>
</reference>
<dbReference type="EC" id="3.6.4.13" evidence="3"/>
<dbReference type="PROSITE" id="PS51192">
    <property type="entry name" value="HELICASE_ATP_BIND_1"/>
    <property type="match status" value="1"/>
</dbReference>
<dbReference type="InterPro" id="IPR027417">
    <property type="entry name" value="P-loop_NTPase"/>
</dbReference>
<dbReference type="AlphaFoldDB" id="A0A485KWQ0"/>
<comment type="function">
    <text evidence="11">ATP-dependent RNA helicase required for 60S ribosomal subunit synthesis. Involved in efficient pre-rRNA processing, predominantly at site A3, which is necessary for the normal formation of 25S and 5.8S rRNAs.</text>
</comment>
<feature type="compositionally biased region" description="Basic residues" evidence="13">
    <location>
        <begin position="455"/>
        <end position="470"/>
    </location>
</feature>
<evidence type="ECO:0000256" key="9">
    <source>
        <dbReference type="ARBA" id="ARBA00022840"/>
    </source>
</evidence>
<evidence type="ECO:0000256" key="11">
    <source>
        <dbReference type="ARBA" id="ARBA00037449"/>
    </source>
</evidence>
<dbReference type="Proteomes" id="UP000332933">
    <property type="component" value="Unassembled WGS sequence"/>
</dbReference>
<evidence type="ECO:0000256" key="2">
    <source>
        <dbReference type="ARBA" id="ARBA00009334"/>
    </source>
</evidence>
<feature type="domain" description="DEAD-box RNA helicase Q" evidence="16">
    <location>
        <begin position="44"/>
        <end position="72"/>
    </location>
</feature>
<evidence type="ECO:0000256" key="7">
    <source>
        <dbReference type="ARBA" id="ARBA00022801"/>
    </source>
</evidence>
<dbReference type="SUPFAM" id="SSF52540">
    <property type="entry name" value="P-loop containing nucleoside triphosphate hydrolases"/>
    <property type="match status" value="1"/>
</dbReference>
<dbReference type="GO" id="GO:0003676">
    <property type="term" value="F:nucleic acid binding"/>
    <property type="evidence" value="ECO:0007669"/>
    <property type="project" value="InterPro"/>
</dbReference>
<dbReference type="Pfam" id="PF00271">
    <property type="entry name" value="Helicase_C"/>
    <property type="match status" value="1"/>
</dbReference>
<keyword evidence="8" id="KW-0347">Helicase</keyword>
<gene>
    <name evidence="18" type="primary">Aste57867_12719</name>
    <name evidence="17" type="ORF">As57867_012671</name>
    <name evidence="18" type="ORF">ASTE57867_12719</name>
</gene>
<proteinExistence type="inferred from homology"/>
<keyword evidence="4" id="KW-0690">Ribosome biogenesis</keyword>
<feature type="compositionally biased region" description="Polar residues" evidence="13">
    <location>
        <begin position="1007"/>
        <end position="1016"/>
    </location>
</feature>
<sequence>MTTDQPKRKRQDEDDGMSAAEWREMHLIEFTSGGESTALPDPMRSFASTPFSDAVQATLAREGFVEPTPTQAQSWPIALLKQDMISIAKTGSGKTLAFLLPSFHLLAKAKRVEQTRTKQKHKYAFPIRSKEPRVVVIVPTRELAMQIEKECKKLLRTAFPQLRAVAVFGGADKKAQSDALEQGVDCLVATPGRLLDFRDRLVLTKVSILVLDEADKMLELGFEPQLQAIRTILPPTADRQTLLFSATWPVSVEALAAIFTRPNAIHLTIGAMKVNGDIMQQIVPCEVEADKTTRLVAHCQAHATSKTIVFFKTKQRCDDAAAAVAAAGVTSIAAVHGDKSQEERTMQLNAFKNGSCLRLFATDVASRGLHVNDVATVVNFDVPDNQETYIHRIGRTGRAGASGVAVSYVLARDVGMVRKMTRLMADAGQTVPDDVRAWLVAQQAKQHNDDDAPKPKKPAARPPPKKKPKTKPPAEQVHKKKKKISESACGIVAAVGQEPETASWSSIFSPIDRRAGVAIAATMMSFERQKMVHAIASDLPLQRQRLLRYERRRVLAIHSSHGVDRVYECLRECRADLDIADAVVVHQGELLHWYFTSRDGEVREKQPYNVSLIEIKKVFVKQGLQQTSNVARKLAVLCQEVKGEFKFTVLPDVQFNTHVCNPNSHLWATTYLVMPYICGKFGPTNATFAGKYCRNVCGQKARVKFYKPTTYFMGTIETYTRIVVCVINQHETRSLEDGMELSLPKSEVDDGNNNQLKELGSAYDDALKHDILKLAKYIEVGGQRDHVCTRLQVLQLCADFVLTDTCRLVLVRVSNIVFETDQTDAPVTMQVAKRRPVSAHPSTHPHNHAPDRCHHCPGHFCLVATANRRAVHHGLGTLTQNAISHKSIHVADQEAAFLAAMGHADSNVRLANELSHTVDHSTYRKQIPNLKNVDQLVGARNKLLTEFKWFVQLAQTVADDKKRVAGFYDMVHVCSFCYIMYQRLDGARADVMVAAASANRHTAATTSLGKSSSMSRLNKLAQPKKAPVKSPTKKAKAKGTIAASLLFDQTALGTTPSAWQQPLDQHKQQQGPSQLIATTATKAARCLRAPLAWAPGGDDGAPPVLSRVIPTKAELKPIVPRRKL</sequence>
<dbReference type="InterPro" id="IPR014001">
    <property type="entry name" value="Helicase_ATP-bd"/>
</dbReference>
<dbReference type="PROSITE" id="PS00039">
    <property type="entry name" value="DEAD_ATP_HELICASE"/>
    <property type="match status" value="1"/>
</dbReference>
<evidence type="ECO:0000259" key="14">
    <source>
        <dbReference type="PROSITE" id="PS51192"/>
    </source>
</evidence>
<dbReference type="CDD" id="cd00268">
    <property type="entry name" value="DEADc"/>
    <property type="match status" value="1"/>
</dbReference>
<comment type="subcellular location">
    <subcellularLocation>
        <location evidence="1">Nucleus</location>
        <location evidence="1">Nucleolus</location>
    </subcellularLocation>
</comment>
<evidence type="ECO:0000259" key="16">
    <source>
        <dbReference type="PROSITE" id="PS51195"/>
    </source>
</evidence>
<dbReference type="SMART" id="SM00487">
    <property type="entry name" value="DEXDc"/>
    <property type="match status" value="1"/>
</dbReference>
<evidence type="ECO:0000313" key="18">
    <source>
        <dbReference type="EMBL" id="VFT89569.1"/>
    </source>
</evidence>
<evidence type="ECO:0000313" key="17">
    <source>
        <dbReference type="EMBL" id="KAF0696526.1"/>
    </source>
</evidence>
<dbReference type="CDD" id="cd18787">
    <property type="entry name" value="SF2_C_DEAD"/>
    <property type="match status" value="1"/>
</dbReference>
<comment type="similarity">
    <text evidence="2">Belongs to the DEAD box helicase family. DDX5/DBP2 subfamily.</text>
</comment>
<dbReference type="OrthoDB" id="70611at2759"/>